<keyword evidence="3" id="KW-1185">Reference proteome</keyword>
<organism evidence="2 3">
    <name type="scientific">Alysiella filiformis DSM 16848</name>
    <dbReference type="NCBI Taxonomy" id="1120981"/>
    <lineage>
        <taxon>Bacteria</taxon>
        <taxon>Pseudomonadati</taxon>
        <taxon>Pseudomonadota</taxon>
        <taxon>Betaproteobacteria</taxon>
        <taxon>Neisseriales</taxon>
        <taxon>Neisseriaceae</taxon>
        <taxon>Alysiella</taxon>
    </lineage>
</organism>
<sequence>MTQSTPSPQIIDITPHDLPLHCAGADNETWNGHPRVFLPIQSNSQIECPYCGAVYRLHGEAKAH</sequence>
<dbReference type="RefSeq" id="WP_097114773.1">
    <property type="nucleotide sequence ID" value="NZ_CP083931.1"/>
</dbReference>
<dbReference type="InterPro" id="IPR019401">
    <property type="entry name" value="Znf_CHCC"/>
</dbReference>
<dbReference type="AlphaFoldDB" id="A0A286EFJ2"/>
<reference evidence="2 3" key="1">
    <citation type="submission" date="2017-09" db="EMBL/GenBank/DDBJ databases">
        <authorList>
            <person name="Ehlers B."/>
            <person name="Leendertz F.H."/>
        </authorList>
    </citation>
    <scope>NUCLEOTIDE SEQUENCE [LARGE SCALE GENOMIC DNA]</scope>
    <source>
        <strain evidence="2 3">DSM 16848</strain>
    </source>
</reference>
<name>A0A286EFJ2_9NEIS</name>
<dbReference type="EMBL" id="OCNF01000017">
    <property type="protein sequence ID" value="SOD69671.1"/>
    <property type="molecule type" value="Genomic_DNA"/>
</dbReference>
<gene>
    <name evidence="2" type="ORF">SAMN02746062_01789</name>
</gene>
<accession>A0A286EFJ2</accession>
<evidence type="ECO:0000313" key="3">
    <source>
        <dbReference type="Proteomes" id="UP000219669"/>
    </source>
</evidence>
<dbReference type="Pfam" id="PF10276">
    <property type="entry name" value="zf-CHCC"/>
    <property type="match status" value="1"/>
</dbReference>
<protein>
    <submittedName>
        <fullName evidence="2">Uncharacterized conserved protein, contains Zn-finger domain</fullName>
    </submittedName>
</protein>
<proteinExistence type="predicted"/>
<evidence type="ECO:0000259" key="1">
    <source>
        <dbReference type="Pfam" id="PF10276"/>
    </source>
</evidence>
<dbReference type="Gene3D" id="2.60.260.40">
    <property type="entry name" value="q5lls5 like domains"/>
    <property type="match status" value="1"/>
</dbReference>
<dbReference type="OrthoDB" id="9806844at2"/>
<dbReference type="Proteomes" id="UP000219669">
    <property type="component" value="Unassembled WGS sequence"/>
</dbReference>
<evidence type="ECO:0000313" key="2">
    <source>
        <dbReference type="EMBL" id="SOD69671.1"/>
    </source>
</evidence>
<feature type="domain" description="Zinc finger CHCC-type" evidence="1">
    <location>
        <begin position="21"/>
        <end position="55"/>
    </location>
</feature>